<dbReference type="Pfam" id="PF05175">
    <property type="entry name" value="MTS"/>
    <property type="match status" value="1"/>
</dbReference>
<feature type="domain" description="Methyltransferase small" evidence="1">
    <location>
        <begin position="31"/>
        <end position="162"/>
    </location>
</feature>
<dbReference type="InterPro" id="IPR007848">
    <property type="entry name" value="Small_mtfrase_dom"/>
</dbReference>
<keyword evidence="3" id="KW-1185">Reference proteome</keyword>
<sequence length="210" mass="23656">MANNTWEKRISSMINESKDCVADSTCQIEDMTIYLHPNVYSPKYFPESKWFGKNLRSVVEGTKTFLEVGLGSGIISLYMARLGLEVTGVYINPDAVETTKKNFETNHQKGHFEVSDLFAALGSKNVTDELKSEKTFDPGYKLVERYIAEGGNHLTENGSLLLGSCCYANIDMLKEIGARHHYDAQIKVTGKEIIGDNVEETYYIIEYVKK</sequence>
<evidence type="ECO:0000313" key="2">
    <source>
        <dbReference type="EMBL" id="KAG2210066.1"/>
    </source>
</evidence>
<dbReference type="EMBL" id="JAEPRD010000013">
    <property type="protein sequence ID" value="KAG2210066.1"/>
    <property type="molecule type" value="Genomic_DNA"/>
</dbReference>
<dbReference type="InterPro" id="IPR029063">
    <property type="entry name" value="SAM-dependent_MTases_sf"/>
</dbReference>
<protein>
    <recommendedName>
        <fullName evidence="1">Methyltransferase small domain-containing protein</fullName>
    </recommendedName>
</protein>
<dbReference type="OrthoDB" id="194386at2759"/>
<dbReference type="Gene3D" id="3.40.50.150">
    <property type="entry name" value="Vaccinia Virus protein VP39"/>
    <property type="match status" value="1"/>
</dbReference>
<evidence type="ECO:0000259" key="1">
    <source>
        <dbReference type="Pfam" id="PF05175"/>
    </source>
</evidence>
<organism evidence="2 3">
    <name type="scientific">Mucor saturninus</name>
    <dbReference type="NCBI Taxonomy" id="64648"/>
    <lineage>
        <taxon>Eukaryota</taxon>
        <taxon>Fungi</taxon>
        <taxon>Fungi incertae sedis</taxon>
        <taxon>Mucoromycota</taxon>
        <taxon>Mucoromycotina</taxon>
        <taxon>Mucoromycetes</taxon>
        <taxon>Mucorales</taxon>
        <taxon>Mucorineae</taxon>
        <taxon>Mucoraceae</taxon>
        <taxon>Mucor</taxon>
    </lineage>
</organism>
<dbReference type="Proteomes" id="UP000603453">
    <property type="component" value="Unassembled WGS sequence"/>
</dbReference>
<evidence type="ECO:0000313" key="3">
    <source>
        <dbReference type="Proteomes" id="UP000603453"/>
    </source>
</evidence>
<proteinExistence type="predicted"/>
<dbReference type="CDD" id="cd02440">
    <property type="entry name" value="AdoMet_MTases"/>
    <property type="match status" value="1"/>
</dbReference>
<dbReference type="SUPFAM" id="SSF53335">
    <property type="entry name" value="S-adenosyl-L-methionine-dependent methyltransferases"/>
    <property type="match status" value="1"/>
</dbReference>
<comment type="caution">
    <text evidence="2">The sequence shown here is derived from an EMBL/GenBank/DDBJ whole genome shotgun (WGS) entry which is preliminary data.</text>
</comment>
<accession>A0A8H7V4Q1</accession>
<dbReference type="AlphaFoldDB" id="A0A8H7V4Q1"/>
<gene>
    <name evidence="2" type="ORF">INT47_003502</name>
</gene>
<name>A0A8H7V4Q1_9FUNG</name>
<reference evidence="2" key="1">
    <citation type="submission" date="2020-12" db="EMBL/GenBank/DDBJ databases">
        <title>Metabolic potential, ecology and presence of endohyphal bacteria is reflected in genomic diversity of Mucoromycotina.</title>
        <authorList>
            <person name="Muszewska A."/>
            <person name="Okrasinska A."/>
            <person name="Steczkiewicz K."/>
            <person name="Drgas O."/>
            <person name="Orlowska M."/>
            <person name="Perlinska-Lenart U."/>
            <person name="Aleksandrzak-Piekarczyk T."/>
            <person name="Szatraj K."/>
            <person name="Zielenkiewicz U."/>
            <person name="Pilsyk S."/>
            <person name="Malc E."/>
            <person name="Mieczkowski P."/>
            <person name="Kruszewska J.S."/>
            <person name="Biernat P."/>
            <person name="Pawlowska J."/>
        </authorList>
    </citation>
    <scope>NUCLEOTIDE SEQUENCE</scope>
    <source>
        <strain evidence="2">WA0000017839</strain>
    </source>
</reference>